<feature type="compositionally biased region" description="Polar residues" evidence="1">
    <location>
        <begin position="36"/>
        <end position="93"/>
    </location>
</feature>
<feature type="region of interest" description="Disordered" evidence="1">
    <location>
        <begin position="36"/>
        <end position="237"/>
    </location>
</feature>
<feature type="compositionally biased region" description="Polar residues" evidence="1">
    <location>
        <begin position="148"/>
        <end position="171"/>
    </location>
</feature>
<comment type="caution">
    <text evidence="2">The sequence shown here is derived from an EMBL/GenBank/DDBJ whole genome shotgun (WGS) entry which is preliminary data.</text>
</comment>
<evidence type="ECO:0000313" key="3">
    <source>
        <dbReference type="EMBL" id="CAF3842453.1"/>
    </source>
</evidence>
<evidence type="ECO:0000313" key="4">
    <source>
        <dbReference type="Proteomes" id="UP000677228"/>
    </source>
</evidence>
<dbReference type="Proteomes" id="UP000682733">
    <property type="component" value="Unassembled WGS sequence"/>
</dbReference>
<feature type="compositionally biased region" description="Polar residues" evidence="1">
    <location>
        <begin position="113"/>
        <end position="130"/>
    </location>
</feature>
<feature type="compositionally biased region" description="Polar residues" evidence="1">
    <location>
        <begin position="178"/>
        <end position="202"/>
    </location>
</feature>
<dbReference type="Proteomes" id="UP000677228">
    <property type="component" value="Unassembled WGS sequence"/>
</dbReference>
<feature type="non-terminal residue" evidence="2">
    <location>
        <position position="1"/>
    </location>
</feature>
<dbReference type="EMBL" id="CAJOBA010009045">
    <property type="protein sequence ID" value="CAF3842453.1"/>
    <property type="molecule type" value="Genomic_DNA"/>
</dbReference>
<feature type="compositionally biased region" description="Gly residues" evidence="1">
    <location>
        <begin position="136"/>
        <end position="147"/>
    </location>
</feature>
<evidence type="ECO:0000313" key="2">
    <source>
        <dbReference type="EMBL" id="CAF1079086.1"/>
    </source>
</evidence>
<gene>
    <name evidence="2" type="ORF">OVA965_LOCUS18272</name>
    <name evidence="3" type="ORF">TMI583_LOCUS18286</name>
</gene>
<dbReference type="EMBL" id="CAJNOK010009028">
    <property type="protein sequence ID" value="CAF1079086.1"/>
    <property type="molecule type" value="Genomic_DNA"/>
</dbReference>
<evidence type="ECO:0000256" key="1">
    <source>
        <dbReference type="SAM" id="MobiDB-lite"/>
    </source>
</evidence>
<dbReference type="AlphaFoldDB" id="A0A8S2E6Q6"/>
<organism evidence="2 4">
    <name type="scientific">Didymodactylos carnosus</name>
    <dbReference type="NCBI Taxonomy" id="1234261"/>
    <lineage>
        <taxon>Eukaryota</taxon>
        <taxon>Metazoa</taxon>
        <taxon>Spiralia</taxon>
        <taxon>Gnathifera</taxon>
        <taxon>Rotifera</taxon>
        <taxon>Eurotatoria</taxon>
        <taxon>Bdelloidea</taxon>
        <taxon>Philodinida</taxon>
        <taxon>Philodinidae</taxon>
        <taxon>Didymodactylos</taxon>
    </lineage>
</organism>
<name>A0A8S2E6Q6_9BILA</name>
<protein>
    <submittedName>
        <fullName evidence="2">Uncharacterized protein</fullName>
    </submittedName>
</protein>
<sequence length="495" mass="55327">LTSYGRLSNEDRPSKFHLKGRILQTHNTIESNIDTTQENRNTNTSQVYSAPQPPYTQENRNTNTSQVYSAPQSPYTRISSTPNAPSSISQNQPPAAPPRPGFSGSTLYPGPPSNNLLSNQNQTAQPQAMSAMQKLFGGGGGGGGGGLNQNQTDNINNQGLSQQPPLGNQQTSPPPIPTQNSNNFSQGIGNSFQQRNRSNPSFGNMPGASQGPPSSGLAPIQNLFGRTGGQQHQPLHDPHMRYKVRGNITNTLAMMDDEDLVNSNRQMKNWNPPSERMSRLMARPHEQNYNNNTSRLELEYPIENVYVGPDISPSVAIKVNEAVDKDRLGNHYHVQRFIYEPVRQQLTLGTGEHIQRRLIDHPNHTGERHMFESPHYNSNVLNSLANDEYYPGTHHKLRNKSRGFNHHFDIDNDLPLESYFTNPSLLIPNTNPVGQFIENLLRTPGTTICKPYNSFDLYNQFTQPTMYPNQIAFNNNLPVNHYVADALPNDPMRNF</sequence>
<accession>A0A8S2E6Q6</accession>
<proteinExistence type="predicted"/>
<reference evidence="2" key="1">
    <citation type="submission" date="2021-02" db="EMBL/GenBank/DDBJ databases">
        <authorList>
            <person name="Nowell W R."/>
        </authorList>
    </citation>
    <scope>NUCLEOTIDE SEQUENCE</scope>
</reference>